<dbReference type="PANTHER" id="PTHR21624">
    <property type="entry name" value="STEROL DESATURASE-RELATED PROTEIN"/>
    <property type="match status" value="1"/>
</dbReference>
<sequence>MDKNYSQIFIVWDKLFGTFQPEEKSIKPVYGILRPATTWNPVVINFKHIWQIFKDAYRSNSYWDKLRIWFMPTGWRPVDVAEKFPVMTIENPFLLKKYSSENSNFLLGWSYLQLFVTSALMFLIFLKLAFLTQTMIFLLAGLLILHVMAYTFLLDGKKIALILEGLKFVFGIALFFTINERIEFIPNFSLNLIFSYLFISLGMTIYFFWTEIKPRQIYS</sequence>
<keyword evidence="3 6" id="KW-1133">Transmembrane helix</keyword>
<dbReference type="InterPro" id="IPR051689">
    <property type="entry name" value="Sterol_desaturase/TMEM195"/>
</dbReference>
<evidence type="ECO:0000256" key="6">
    <source>
        <dbReference type="SAM" id="Phobius"/>
    </source>
</evidence>
<dbReference type="GO" id="GO:0050479">
    <property type="term" value="F:glyceryl-ether monooxygenase activity"/>
    <property type="evidence" value="ECO:0007669"/>
    <property type="project" value="TreeGrafter"/>
</dbReference>
<dbReference type="AlphaFoldDB" id="A0A382IKV6"/>
<keyword evidence="5 6" id="KW-0472">Membrane</keyword>
<gene>
    <name evidence="7" type="ORF">METZ01_LOCUS252773</name>
</gene>
<accession>A0A382IKV6</accession>
<name>A0A382IKV6_9ZZZZ</name>
<dbReference type="GO" id="GO:0016020">
    <property type="term" value="C:membrane"/>
    <property type="evidence" value="ECO:0007669"/>
    <property type="project" value="GOC"/>
</dbReference>
<feature type="transmembrane region" description="Helical" evidence="6">
    <location>
        <begin position="105"/>
        <end position="129"/>
    </location>
</feature>
<evidence type="ECO:0000256" key="1">
    <source>
        <dbReference type="ARBA" id="ARBA00004127"/>
    </source>
</evidence>
<keyword evidence="2 6" id="KW-0812">Transmembrane</keyword>
<organism evidence="7">
    <name type="scientific">marine metagenome</name>
    <dbReference type="NCBI Taxonomy" id="408172"/>
    <lineage>
        <taxon>unclassified sequences</taxon>
        <taxon>metagenomes</taxon>
        <taxon>ecological metagenomes</taxon>
    </lineage>
</organism>
<dbReference type="GO" id="GO:0005783">
    <property type="term" value="C:endoplasmic reticulum"/>
    <property type="evidence" value="ECO:0007669"/>
    <property type="project" value="TreeGrafter"/>
</dbReference>
<dbReference type="PANTHER" id="PTHR21624:SF1">
    <property type="entry name" value="ALKYLGLYCEROL MONOOXYGENASE"/>
    <property type="match status" value="1"/>
</dbReference>
<evidence type="ECO:0000256" key="2">
    <source>
        <dbReference type="ARBA" id="ARBA00022692"/>
    </source>
</evidence>
<evidence type="ECO:0000313" key="7">
    <source>
        <dbReference type="EMBL" id="SVB99919.1"/>
    </source>
</evidence>
<comment type="subcellular location">
    <subcellularLocation>
        <location evidence="1">Endomembrane system</location>
        <topology evidence="1">Multi-pass membrane protein</topology>
    </subcellularLocation>
</comment>
<reference evidence="7" key="1">
    <citation type="submission" date="2018-05" db="EMBL/GenBank/DDBJ databases">
        <authorList>
            <person name="Lanie J.A."/>
            <person name="Ng W.-L."/>
            <person name="Kazmierczak K.M."/>
            <person name="Andrzejewski T.M."/>
            <person name="Davidsen T.M."/>
            <person name="Wayne K.J."/>
            <person name="Tettelin H."/>
            <person name="Glass J.I."/>
            <person name="Rusch D."/>
            <person name="Podicherti R."/>
            <person name="Tsui H.-C.T."/>
            <person name="Winkler M.E."/>
        </authorList>
    </citation>
    <scope>NUCLEOTIDE SEQUENCE</scope>
</reference>
<evidence type="ECO:0000256" key="4">
    <source>
        <dbReference type="ARBA" id="ARBA00023002"/>
    </source>
</evidence>
<feature type="transmembrane region" description="Helical" evidence="6">
    <location>
        <begin position="190"/>
        <end position="209"/>
    </location>
</feature>
<evidence type="ECO:0000256" key="5">
    <source>
        <dbReference type="ARBA" id="ARBA00023136"/>
    </source>
</evidence>
<proteinExistence type="predicted"/>
<feature type="transmembrane region" description="Helical" evidence="6">
    <location>
        <begin position="135"/>
        <end position="153"/>
    </location>
</feature>
<evidence type="ECO:0000256" key="3">
    <source>
        <dbReference type="ARBA" id="ARBA00022989"/>
    </source>
</evidence>
<dbReference type="EMBL" id="UINC01067849">
    <property type="protein sequence ID" value="SVB99919.1"/>
    <property type="molecule type" value="Genomic_DNA"/>
</dbReference>
<keyword evidence="4" id="KW-0560">Oxidoreductase</keyword>
<dbReference type="GO" id="GO:0006643">
    <property type="term" value="P:membrane lipid metabolic process"/>
    <property type="evidence" value="ECO:0007669"/>
    <property type="project" value="TreeGrafter"/>
</dbReference>
<feature type="transmembrane region" description="Helical" evidence="6">
    <location>
        <begin position="160"/>
        <end position="178"/>
    </location>
</feature>
<protein>
    <submittedName>
        <fullName evidence="7">Uncharacterized protein</fullName>
    </submittedName>
</protein>